<organism evidence="8 9">
    <name type="scientific">Ignatzschineria indica</name>
    <dbReference type="NCBI Taxonomy" id="472583"/>
    <lineage>
        <taxon>Bacteria</taxon>
        <taxon>Pseudomonadati</taxon>
        <taxon>Pseudomonadota</taxon>
        <taxon>Gammaproteobacteria</taxon>
        <taxon>Cardiobacteriales</taxon>
        <taxon>Ignatzschineriaceae</taxon>
        <taxon>Ignatzschineria</taxon>
    </lineage>
</organism>
<accession>A0A2U2AIE3</accession>
<reference evidence="8 9" key="1">
    <citation type="journal article" date="2018" name="Genome Announc.">
        <title>Ignatzschineria cameli sp. nov., isolated from necrotic foot tissue of dromedaries (Camelus dromedarius) and associated maggots (Wohlfahrtia species) in Dubai.</title>
        <authorList>
            <person name="Tsang C.C."/>
            <person name="Tang J.Y."/>
            <person name="Fong J.Y."/>
            <person name="Kinne J."/>
            <person name="Lee H.H."/>
            <person name="Joseph M."/>
            <person name="Jose S."/>
            <person name="Schuster R.K."/>
            <person name="Tang Y."/>
            <person name="Sivakumar S."/>
            <person name="Chen J.H."/>
            <person name="Teng J.L."/>
            <person name="Lau S.K."/>
            <person name="Wernery U."/>
            <person name="Woo P.C."/>
        </authorList>
    </citation>
    <scope>NUCLEOTIDE SEQUENCE [LARGE SCALE GENOMIC DNA]</scope>
    <source>
        <strain evidence="8 9">KCTC 22643</strain>
    </source>
</reference>
<evidence type="ECO:0000259" key="7">
    <source>
        <dbReference type="PROSITE" id="PS50850"/>
    </source>
</evidence>
<dbReference type="Pfam" id="PF07690">
    <property type="entry name" value="MFS_1"/>
    <property type="match status" value="1"/>
</dbReference>
<feature type="domain" description="Major facilitator superfamily (MFS) profile" evidence="7">
    <location>
        <begin position="25"/>
        <end position="399"/>
    </location>
</feature>
<keyword evidence="3 6" id="KW-0812">Transmembrane</keyword>
<dbReference type="PANTHER" id="PTHR43124">
    <property type="entry name" value="PURINE EFFLUX PUMP PBUE"/>
    <property type="match status" value="1"/>
</dbReference>
<dbReference type="GO" id="GO:0005886">
    <property type="term" value="C:plasma membrane"/>
    <property type="evidence" value="ECO:0007669"/>
    <property type="project" value="UniProtKB-SubCell"/>
</dbReference>
<feature type="transmembrane region" description="Helical" evidence="6">
    <location>
        <begin position="91"/>
        <end position="117"/>
    </location>
</feature>
<keyword evidence="2" id="KW-1003">Cell membrane</keyword>
<evidence type="ECO:0000256" key="1">
    <source>
        <dbReference type="ARBA" id="ARBA00004651"/>
    </source>
</evidence>
<dbReference type="InterPro" id="IPR036259">
    <property type="entry name" value="MFS_trans_sf"/>
</dbReference>
<comment type="subcellular location">
    <subcellularLocation>
        <location evidence="1">Cell membrane</location>
        <topology evidence="1">Multi-pass membrane protein</topology>
    </subcellularLocation>
</comment>
<gene>
    <name evidence="8" type="ORF">DC082_09110</name>
</gene>
<keyword evidence="8" id="KW-0813">Transport</keyword>
<comment type="caution">
    <text evidence="8">The sequence shown here is derived from an EMBL/GenBank/DDBJ whole genome shotgun (WGS) entry which is preliminary data.</text>
</comment>
<keyword evidence="9" id="KW-1185">Reference proteome</keyword>
<feature type="transmembrane region" description="Helical" evidence="6">
    <location>
        <begin position="123"/>
        <end position="142"/>
    </location>
</feature>
<feature type="transmembrane region" description="Helical" evidence="6">
    <location>
        <begin position="220"/>
        <end position="243"/>
    </location>
</feature>
<feature type="transmembrane region" description="Helical" evidence="6">
    <location>
        <begin position="375"/>
        <end position="396"/>
    </location>
</feature>
<keyword evidence="8" id="KW-0762">Sugar transport</keyword>
<feature type="transmembrane region" description="Helical" evidence="6">
    <location>
        <begin position="288"/>
        <end position="306"/>
    </location>
</feature>
<dbReference type="CDD" id="cd17324">
    <property type="entry name" value="MFS_NepI_like"/>
    <property type="match status" value="1"/>
</dbReference>
<feature type="transmembrane region" description="Helical" evidence="6">
    <location>
        <begin position="149"/>
        <end position="171"/>
    </location>
</feature>
<protein>
    <submittedName>
        <fullName evidence="8">Sugar transporter</fullName>
    </submittedName>
</protein>
<dbReference type="RefSeq" id="WP_109236714.1">
    <property type="nucleotide sequence ID" value="NZ_BMXZ01000002.1"/>
</dbReference>
<evidence type="ECO:0000256" key="6">
    <source>
        <dbReference type="SAM" id="Phobius"/>
    </source>
</evidence>
<keyword evidence="4 6" id="KW-1133">Transmembrane helix</keyword>
<proteinExistence type="predicted"/>
<dbReference type="EMBL" id="QEWR01000005">
    <property type="protein sequence ID" value="PWD82426.1"/>
    <property type="molecule type" value="Genomic_DNA"/>
</dbReference>
<evidence type="ECO:0000256" key="5">
    <source>
        <dbReference type="ARBA" id="ARBA00023136"/>
    </source>
</evidence>
<dbReference type="Gene3D" id="1.20.1250.20">
    <property type="entry name" value="MFS general substrate transporter like domains"/>
    <property type="match status" value="1"/>
</dbReference>
<evidence type="ECO:0000256" key="2">
    <source>
        <dbReference type="ARBA" id="ARBA00022475"/>
    </source>
</evidence>
<feature type="transmembrane region" description="Helical" evidence="6">
    <location>
        <begin position="62"/>
        <end position="84"/>
    </location>
</feature>
<dbReference type="InterPro" id="IPR050189">
    <property type="entry name" value="MFS_Efflux_Transporters"/>
</dbReference>
<evidence type="ECO:0000256" key="3">
    <source>
        <dbReference type="ARBA" id="ARBA00022692"/>
    </source>
</evidence>
<dbReference type="PROSITE" id="PS50850">
    <property type="entry name" value="MFS"/>
    <property type="match status" value="1"/>
</dbReference>
<evidence type="ECO:0000313" key="9">
    <source>
        <dbReference type="Proteomes" id="UP000244948"/>
    </source>
</evidence>
<dbReference type="AlphaFoldDB" id="A0A2U2AIE3"/>
<keyword evidence="5 6" id="KW-0472">Membrane</keyword>
<dbReference type="InterPro" id="IPR011701">
    <property type="entry name" value="MFS"/>
</dbReference>
<dbReference type="GO" id="GO:0022857">
    <property type="term" value="F:transmembrane transporter activity"/>
    <property type="evidence" value="ECO:0007669"/>
    <property type="project" value="InterPro"/>
</dbReference>
<dbReference type="SUPFAM" id="SSF103473">
    <property type="entry name" value="MFS general substrate transporter"/>
    <property type="match status" value="1"/>
</dbReference>
<dbReference type="NCBIfam" id="NF002921">
    <property type="entry name" value="PRK03545.1"/>
    <property type="match status" value="1"/>
</dbReference>
<feature type="transmembrane region" description="Helical" evidence="6">
    <location>
        <begin position="312"/>
        <end position="332"/>
    </location>
</feature>
<name>A0A2U2AIE3_9GAMM</name>
<dbReference type="InterPro" id="IPR020846">
    <property type="entry name" value="MFS_dom"/>
</dbReference>
<evidence type="ECO:0000256" key="4">
    <source>
        <dbReference type="ARBA" id="ARBA00022989"/>
    </source>
</evidence>
<feature type="transmembrane region" description="Helical" evidence="6">
    <location>
        <begin position="258"/>
        <end position="276"/>
    </location>
</feature>
<feature type="transmembrane region" description="Helical" evidence="6">
    <location>
        <begin position="177"/>
        <end position="199"/>
    </location>
</feature>
<feature type="transmembrane region" description="Helical" evidence="6">
    <location>
        <begin position="21"/>
        <end position="42"/>
    </location>
</feature>
<evidence type="ECO:0000313" key="8">
    <source>
        <dbReference type="EMBL" id="PWD82426.1"/>
    </source>
</evidence>
<feature type="transmembrane region" description="Helical" evidence="6">
    <location>
        <begin position="344"/>
        <end position="369"/>
    </location>
</feature>
<dbReference type="PANTHER" id="PTHR43124:SF4">
    <property type="entry name" value="SUGAR EFFLUX TRANSPORTER"/>
    <property type="match status" value="1"/>
</dbReference>
<sequence length="415" mass="44704">MTAPSTVTIEQQQRENQHFNLAWIRVIALAIAAFVFNTTEFIPIALLTDIGASFDLPAEKVGIMITIYAWVVALASLPLMLLVSNFERKRLLTFIFIVFVISHLVTFMASSFTILIVGRVGVALSHAVFWSITAALAIRVAPLGKKSQALGILATGTALATVLGIPLGRIIGQLVGWRYTFLIIGIAALITLIVLYIVLPRLPSQNAGSAKSLPILFKRPALVGIFILTAIVVTAHFTAYSYIEPFSESIAKISPNKITILLLIFGGAGILASIIFSKLNNQHPLSFLPLSILGLSISLLLIMPSTHLVDGLLYLSLFWGISMTCIGLVLQLKVLELAPDATDIAMSIFSGIFNIGIGGGALVGTVVISKMGLSSISWVAFAISLVALLLTLFLFIRYRTTFIKASQTTTDVIIH</sequence>
<dbReference type="Proteomes" id="UP000244948">
    <property type="component" value="Unassembled WGS sequence"/>
</dbReference>